<feature type="region of interest" description="Disordered" evidence="1">
    <location>
        <begin position="115"/>
        <end position="174"/>
    </location>
</feature>
<dbReference type="AlphaFoldDB" id="A0A433PQB5"/>
<feature type="region of interest" description="Disordered" evidence="1">
    <location>
        <begin position="433"/>
        <end position="456"/>
    </location>
</feature>
<protein>
    <submittedName>
        <fullName evidence="2">Uncharacterized protein</fullName>
    </submittedName>
</protein>
<proteinExistence type="predicted"/>
<comment type="caution">
    <text evidence="2">The sequence shown here is derived from an EMBL/GenBank/DDBJ whole genome shotgun (WGS) entry which is preliminary data.</text>
</comment>
<feature type="region of interest" description="Disordered" evidence="1">
    <location>
        <begin position="306"/>
        <end position="332"/>
    </location>
</feature>
<feature type="non-terminal residue" evidence="2">
    <location>
        <position position="696"/>
    </location>
</feature>
<reference evidence="2 3" key="1">
    <citation type="journal article" date="2018" name="New Phytol.">
        <title>Phylogenomics of Endogonaceae and evolution of mycorrhizas within Mucoromycota.</title>
        <authorList>
            <person name="Chang Y."/>
            <person name="Desiro A."/>
            <person name="Na H."/>
            <person name="Sandor L."/>
            <person name="Lipzen A."/>
            <person name="Clum A."/>
            <person name="Barry K."/>
            <person name="Grigoriev I.V."/>
            <person name="Martin F.M."/>
            <person name="Stajich J.E."/>
            <person name="Smith M.E."/>
            <person name="Bonito G."/>
            <person name="Spatafora J.W."/>
        </authorList>
    </citation>
    <scope>NUCLEOTIDE SEQUENCE [LARGE SCALE GENOMIC DNA]</scope>
    <source>
        <strain evidence="2 3">AD002</strain>
    </source>
</reference>
<accession>A0A433PQB5</accession>
<feature type="compositionally biased region" description="Low complexity" evidence="1">
    <location>
        <begin position="148"/>
        <end position="161"/>
    </location>
</feature>
<evidence type="ECO:0000313" key="2">
    <source>
        <dbReference type="EMBL" id="RUS19753.1"/>
    </source>
</evidence>
<evidence type="ECO:0000313" key="3">
    <source>
        <dbReference type="Proteomes" id="UP000274822"/>
    </source>
</evidence>
<sequence length="696" mass="76958">MYLTKSNCLRVIENPLIHHPIHPIHPMLNNHHKPKPNNRDADADYADYAEEQEHRRRMLDEYRRKKEIIKEKKELIEKTYIQPFVVPVRVDHPTHTNSNLGESIEELAYSNLGQNSQHAVESSYGPPLRTVSKRHSTDQGPLTVADLNSSRNTATRTSSTRPVRSVPKLSGKPMRVPSAPVLVERANFALPPDLDPVASRFVARQGIGLTRPEDNILSVPEIPKQEPQAQADPFVSSSLSGHTPRSSRTDDPTLTDTCFNPLPKAHRILTTDPPDPADLPLGLPSTPTRYPNLSKPQRILVPAAVDEPPTTPVRPFPKHMTTPSVFRSPSLGPPLRVATPIVAQPPTPISETPQVTETQNLNYVTPLAPVSAQDMMSRLTQSKRKSLGTTRTPSEHETGARIMMSMMGERIESARALAGEERGVMDVERRLRTPPHLSPRNTRATQTNLTSPWDPSTTTFFAQSSDLFLDAIPPLDKATTTADLPPPSPPAHAVSDFAMQFWTPTPVLFTPSTRTPAHTVSDAAVRVQTPATVPFTPSMRALSTPATRTPARGSAASRRGSVARPRFQLPRSIVLRVVDPATGTVLSEEAVPVPHLALFRLRDVIAAASVCDEPLVRALFTIVSARCPRYHRRCVARARGHAQYWLARTSFEEACGRQEEVTWLFEEAFRIGAERDGKWVVEGGNVDDDVDLGRWG</sequence>
<gene>
    <name evidence="2" type="ORF">BC938DRAFT_475672</name>
</gene>
<feature type="region of interest" description="Disordered" evidence="1">
    <location>
        <begin position="536"/>
        <end position="561"/>
    </location>
</feature>
<evidence type="ECO:0000256" key="1">
    <source>
        <dbReference type="SAM" id="MobiDB-lite"/>
    </source>
</evidence>
<feature type="compositionally biased region" description="Polar residues" evidence="1">
    <location>
        <begin position="235"/>
        <end position="257"/>
    </location>
</feature>
<organism evidence="2 3">
    <name type="scientific">Jimgerdemannia flammicorona</name>
    <dbReference type="NCBI Taxonomy" id="994334"/>
    <lineage>
        <taxon>Eukaryota</taxon>
        <taxon>Fungi</taxon>
        <taxon>Fungi incertae sedis</taxon>
        <taxon>Mucoromycota</taxon>
        <taxon>Mucoromycotina</taxon>
        <taxon>Endogonomycetes</taxon>
        <taxon>Endogonales</taxon>
        <taxon>Endogonaceae</taxon>
        <taxon>Jimgerdemannia</taxon>
    </lineage>
</organism>
<feature type="compositionally biased region" description="Polar residues" evidence="1">
    <location>
        <begin position="439"/>
        <end position="456"/>
    </location>
</feature>
<dbReference type="Proteomes" id="UP000274822">
    <property type="component" value="Unassembled WGS sequence"/>
</dbReference>
<feature type="region of interest" description="Disordered" evidence="1">
    <location>
        <begin position="225"/>
        <end position="257"/>
    </location>
</feature>
<dbReference type="EMBL" id="RBNJ01021420">
    <property type="protein sequence ID" value="RUS19753.1"/>
    <property type="molecule type" value="Genomic_DNA"/>
</dbReference>
<name>A0A433PQB5_9FUNG</name>
<keyword evidence="3" id="KW-1185">Reference proteome</keyword>